<dbReference type="PANTHER" id="PTHR43877:SF2">
    <property type="entry name" value="AMINOALKYLPHOSPHONATE N-ACETYLTRANSFERASE-RELATED"/>
    <property type="match status" value="1"/>
</dbReference>
<reference evidence="4 5" key="1">
    <citation type="submission" date="2021-03" db="EMBL/GenBank/DDBJ databases">
        <title>novel species isolated from a fishpond in China.</title>
        <authorList>
            <person name="Lu H."/>
            <person name="Cai Z."/>
        </authorList>
    </citation>
    <scope>NUCLEOTIDE SEQUENCE [LARGE SCALE GENOMIC DNA]</scope>
    <source>
        <strain evidence="4 5">JCM 31546</strain>
    </source>
</reference>
<dbReference type="InterPro" id="IPR000182">
    <property type="entry name" value="GNAT_dom"/>
</dbReference>
<accession>A0ABS3BKX1</accession>
<evidence type="ECO:0000313" key="5">
    <source>
        <dbReference type="Proteomes" id="UP000664698"/>
    </source>
</evidence>
<dbReference type="EMBL" id="JAFKCW010000001">
    <property type="protein sequence ID" value="MBN7799946.1"/>
    <property type="molecule type" value="Genomic_DNA"/>
</dbReference>
<dbReference type="Proteomes" id="UP000664698">
    <property type="component" value="Unassembled WGS sequence"/>
</dbReference>
<dbReference type="Gene3D" id="3.40.630.30">
    <property type="match status" value="1"/>
</dbReference>
<keyword evidence="5" id="KW-1185">Reference proteome</keyword>
<dbReference type="SUPFAM" id="SSF55729">
    <property type="entry name" value="Acyl-CoA N-acyltransferases (Nat)"/>
    <property type="match status" value="1"/>
</dbReference>
<comment type="caution">
    <text evidence="4">The sequence shown here is derived from an EMBL/GenBank/DDBJ whole genome shotgun (WGS) entry which is preliminary data.</text>
</comment>
<protein>
    <submittedName>
        <fullName evidence="4">GNAT family N-acetyltransferase</fullName>
    </submittedName>
</protein>
<sequence length="219" mass="25232">MIHPLNFDSLLFGYPVGKINVDQSWDEQGFLEEAKTFQLVYIFSQSELKYSSETVRLVDIKATFFKRLDQSADGCSSLERPNGELDQRLVKLAFESGAYSRFKVDERLDNEEFEKLYRLWIQKAWENREILSLPEKEGMVTVSIDGDSGKIGLLAVHPDSRGKGWGKKLVKAAEMQAKREGAQGLYIPTQLDNLPACHLYQSTGYTLSQKEYIYHYWRN</sequence>
<dbReference type="PROSITE" id="PS51186">
    <property type="entry name" value="GNAT"/>
    <property type="match status" value="1"/>
</dbReference>
<proteinExistence type="predicted"/>
<evidence type="ECO:0000256" key="1">
    <source>
        <dbReference type="ARBA" id="ARBA00022679"/>
    </source>
</evidence>
<name>A0ABS3BKX1_9BACT</name>
<gene>
    <name evidence="4" type="ORF">J0A67_03690</name>
</gene>
<keyword evidence="2" id="KW-0012">Acyltransferase</keyword>
<dbReference type="PANTHER" id="PTHR43877">
    <property type="entry name" value="AMINOALKYLPHOSPHONATE N-ACETYLTRANSFERASE-RELATED-RELATED"/>
    <property type="match status" value="1"/>
</dbReference>
<evidence type="ECO:0000313" key="4">
    <source>
        <dbReference type="EMBL" id="MBN7799946.1"/>
    </source>
</evidence>
<dbReference type="CDD" id="cd04301">
    <property type="entry name" value="NAT_SF"/>
    <property type="match status" value="1"/>
</dbReference>
<feature type="domain" description="N-acetyltransferase" evidence="3">
    <location>
        <begin position="88"/>
        <end position="219"/>
    </location>
</feature>
<evidence type="ECO:0000259" key="3">
    <source>
        <dbReference type="PROSITE" id="PS51186"/>
    </source>
</evidence>
<evidence type="ECO:0000256" key="2">
    <source>
        <dbReference type="ARBA" id="ARBA00023315"/>
    </source>
</evidence>
<dbReference type="InterPro" id="IPR016181">
    <property type="entry name" value="Acyl_CoA_acyltransferase"/>
</dbReference>
<dbReference type="Pfam" id="PF00583">
    <property type="entry name" value="Acetyltransf_1"/>
    <property type="match status" value="1"/>
</dbReference>
<dbReference type="InterPro" id="IPR050832">
    <property type="entry name" value="Bact_Acetyltransf"/>
</dbReference>
<keyword evidence="1" id="KW-0808">Transferase</keyword>
<dbReference type="RefSeq" id="WP_206567915.1">
    <property type="nucleotide sequence ID" value="NZ_JAFKCW010000001.1"/>
</dbReference>
<organism evidence="4 5">
    <name type="scientific">Algoriphagus aestuariicola</name>
    <dbReference type="NCBI Taxonomy" id="1852016"/>
    <lineage>
        <taxon>Bacteria</taxon>
        <taxon>Pseudomonadati</taxon>
        <taxon>Bacteroidota</taxon>
        <taxon>Cytophagia</taxon>
        <taxon>Cytophagales</taxon>
        <taxon>Cyclobacteriaceae</taxon>
        <taxon>Algoriphagus</taxon>
    </lineage>
</organism>